<dbReference type="PANTHER" id="PTHR43158">
    <property type="entry name" value="SKFA PEPTIDE EXPORT ATP-BINDING PROTEIN SKFE"/>
    <property type="match status" value="1"/>
</dbReference>
<dbReference type="STRING" id="906968.Trebr_0473"/>
<dbReference type="GO" id="GO:0005524">
    <property type="term" value="F:ATP binding"/>
    <property type="evidence" value="ECO:0007669"/>
    <property type="project" value="UniProtKB-KW"/>
</dbReference>
<dbReference type="SMART" id="SM00382">
    <property type="entry name" value="AAA"/>
    <property type="match status" value="2"/>
</dbReference>
<evidence type="ECO:0000313" key="4">
    <source>
        <dbReference type="EMBL" id="AEE15917.1"/>
    </source>
</evidence>
<dbReference type="AlphaFoldDB" id="F4LP41"/>
<dbReference type="PROSITE" id="PS00211">
    <property type="entry name" value="ABC_TRANSPORTER_1"/>
    <property type="match status" value="1"/>
</dbReference>
<dbReference type="InterPro" id="IPR003593">
    <property type="entry name" value="AAA+_ATPase"/>
</dbReference>
<keyword evidence="5" id="KW-1185">Reference proteome</keyword>
<dbReference type="CDD" id="cd00267">
    <property type="entry name" value="ABC_ATPase"/>
    <property type="match status" value="1"/>
</dbReference>
<evidence type="ECO:0000259" key="3">
    <source>
        <dbReference type="PROSITE" id="PS50893"/>
    </source>
</evidence>
<dbReference type="InterPro" id="IPR017871">
    <property type="entry name" value="ABC_transporter-like_CS"/>
</dbReference>
<dbReference type="PANTHER" id="PTHR43158:SF2">
    <property type="entry name" value="SKFA PEPTIDE EXPORT ATP-BINDING PROTEIN SKFE"/>
    <property type="match status" value="1"/>
</dbReference>
<accession>F4LP41</accession>
<evidence type="ECO:0000256" key="1">
    <source>
        <dbReference type="ARBA" id="ARBA00022741"/>
    </source>
</evidence>
<dbReference type="HOGENOM" id="CLU_000604_45_0_12"/>
<feature type="domain" description="ABC transporter" evidence="3">
    <location>
        <begin position="325"/>
        <end position="556"/>
    </location>
</feature>
<dbReference type="RefSeq" id="WP_013757636.1">
    <property type="nucleotide sequence ID" value="NC_015500.1"/>
</dbReference>
<reference evidence="5" key="1">
    <citation type="submission" date="2011-04" db="EMBL/GenBank/DDBJ databases">
        <title>The complete genome of Treponema brennaborense DSM 12168.</title>
        <authorList>
            <person name="Lucas S."/>
            <person name="Han J."/>
            <person name="Lapidus A."/>
            <person name="Bruce D."/>
            <person name="Goodwin L."/>
            <person name="Pitluck S."/>
            <person name="Peters L."/>
            <person name="Kyrpides N."/>
            <person name="Mavromatis K."/>
            <person name="Ivanova N."/>
            <person name="Mikhailova N."/>
            <person name="Pagani I."/>
            <person name="Teshima H."/>
            <person name="Detter J.C."/>
            <person name="Tapia R."/>
            <person name="Han C."/>
            <person name="Land M."/>
            <person name="Hauser L."/>
            <person name="Markowitz V."/>
            <person name="Cheng J.-F."/>
            <person name="Hugenholtz P."/>
            <person name="Woyke T."/>
            <person name="Wu D."/>
            <person name="Gronow S."/>
            <person name="Wellnitz S."/>
            <person name="Brambilla E."/>
            <person name="Klenk H.-P."/>
            <person name="Eisen J.A."/>
        </authorList>
    </citation>
    <scope>NUCLEOTIDE SEQUENCE [LARGE SCALE GENOMIC DNA]</scope>
    <source>
        <strain evidence="5">DSM 12168 / CIP 105900 / DD5/3</strain>
    </source>
</reference>
<evidence type="ECO:0000256" key="2">
    <source>
        <dbReference type="ARBA" id="ARBA00022840"/>
    </source>
</evidence>
<dbReference type="Gene3D" id="3.40.50.300">
    <property type="entry name" value="P-loop containing nucleotide triphosphate hydrolases"/>
    <property type="match status" value="2"/>
</dbReference>
<organism evidence="4 5">
    <name type="scientific">Treponema brennaborense (strain DSM 12168 / CIP 105900 / DD5/3)</name>
    <dbReference type="NCBI Taxonomy" id="906968"/>
    <lineage>
        <taxon>Bacteria</taxon>
        <taxon>Pseudomonadati</taxon>
        <taxon>Spirochaetota</taxon>
        <taxon>Spirochaetia</taxon>
        <taxon>Spirochaetales</taxon>
        <taxon>Treponemataceae</taxon>
        <taxon>Treponema</taxon>
    </lineage>
</organism>
<evidence type="ECO:0000313" key="5">
    <source>
        <dbReference type="Proteomes" id="UP000006546"/>
    </source>
</evidence>
<dbReference type="Proteomes" id="UP000006546">
    <property type="component" value="Chromosome"/>
</dbReference>
<dbReference type="SUPFAM" id="SSF52540">
    <property type="entry name" value="P-loop containing nucleoside triphosphate hydrolases"/>
    <property type="match status" value="2"/>
</dbReference>
<gene>
    <name evidence="4" type="ordered locus">Trebr_0473</name>
</gene>
<protein>
    <submittedName>
        <fullName evidence="4">ABC transporter related protein</fullName>
    </submittedName>
</protein>
<dbReference type="PROSITE" id="PS50893">
    <property type="entry name" value="ABC_TRANSPORTER_2"/>
    <property type="match status" value="2"/>
</dbReference>
<dbReference type="Pfam" id="PF00005">
    <property type="entry name" value="ABC_tran"/>
    <property type="match status" value="2"/>
</dbReference>
<dbReference type="KEGG" id="tbe:Trebr_0473"/>
<dbReference type="eggNOG" id="COG1119">
    <property type="taxonomic scope" value="Bacteria"/>
</dbReference>
<dbReference type="InterPro" id="IPR027417">
    <property type="entry name" value="P-loop_NTPase"/>
</dbReference>
<dbReference type="InterPro" id="IPR003439">
    <property type="entry name" value="ABC_transporter-like_ATP-bd"/>
</dbReference>
<keyword evidence="1" id="KW-0547">Nucleotide-binding</keyword>
<keyword evidence="2" id="KW-0067">ATP-binding</keyword>
<feature type="domain" description="ABC transporter" evidence="3">
    <location>
        <begin position="8"/>
        <end position="255"/>
    </location>
</feature>
<dbReference type="EMBL" id="CP002696">
    <property type="protein sequence ID" value="AEE15917.1"/>
    <property type="molecule type" value="Genomic_DNA"/>
</dbReference>
<name>F4LP41_TREBD</name>
<dbReference type="GO" id="GO:0016887">
    <property type="term" value="F:ATP hydrolysis activity"/>
    <property type="evidence" value="ECO:0007669"/>
    <property type="project" value="InterPro"/>
</dbReference>
<proteinExistence type="predicted"/>
<sequence>MEHSASLITVQSCRIVRNGEPAVAAFLWTMKPGRTWLVTGPNGGGKAHFIAALAGSSGAAFEPVGEGALYANIFKNDTAVVSLETAAALIAEERANDDGDYIEGGVDIGRTARRYISEVYDGGSPLEALSEIALCGVQPVLDRGLKYLSTGEIRRVLLCRALLSGKKLLILSDPFAGLDAASRTVLRNFFSGALAASAEPSPQTRPTLLLCMERYREIPDGVSDVIEFSGGAVGYCGDRAGYEAELALREREESSAAAAEKSAVAERFCELKNERALFGTSAPSAPSATSAASAPSADKPQLVAVQLSASAPSASVREIERTELVRMRNVTVGWDGRIVLDALDWTLYAGEHWLIRGPNGSGKTTFLELITGDNMQVFSNDVSLFGRRRGTGETLWELKEQMGIVSYRLHLEYRMVGGTDLEAVLLSGLHDSIGLYEQRSQVEQLSVRKWLALGGFAGREREPFNSLSYGEQRAVLILRAAVKCPPLLILDEPCHGLDETHRARILGLLESVAETGTSTLLHVTHDPAEALPCEKHILELRPGETPMYRIIEPETV</sequence>